<gene>
    <name evidence="1" type="ORF">PH7735_00941</name>
</gene>
<dbReference type="GeneID" id="83880009"/>
<evidence type="ECO:0008006" key="3">
    <source>
        <dbReference type="Google" id="ProtNLM"/>
    </source>
</evidence>
<dbReference type="InterPro" id="IPR007263">
    <property type="entry name" value="DCC1-like"/>
</dbReference>
<proteinExistence type="predicted"/>
<keyword evidence="2" id="KW-1185">Reference proteome</keyword>
<dbReference type="GO" id="GO:0015035">
    <property type="term" value="F:protein-disulfide reductase activity"/>
    <property type="evidence" value="ECO:0007669"/>
    <property type="project" value="InterPro"/>
</dbReference>
<dbReference type="PANTHER" id="PTHR34290:SF2">
    <property type="entry name" value="OS04G0668800 PROTEIN"/>
    <property type="match status" value="1"/>
</dbReference>
<dbReference type="InterPro" id="IPR044691">
    <property type="entry name" value="DCC1_Trx"/>
</dbReference>
<dbReference type="PANTHER" id="PTHR34290">
    <property type="entry name" value="SI:CH73-390P7.2"/>
    <property type="match status" value="1"/>
</dbReference>
<name>A0A0P1I402_9RHOB</name>
<reference evidence="2" key="1">
    <citation type="submission" date="2015-09" db="EMBL/GenBank/DDBJ databases">
        <authorList>
            <person name="Rodrigo-Torres Lidia"/>
            <person name="Arahal R.David."/>
        </authorList>
    </citation>
    <scope>NUCLEOTIDE SEQUENCE [LARGE SCALE GENOMIC DNA]</scope>
    <source>
        <strain evidence="2">CECT 7735</strain>
    </source>
</reference>
<dbReference type="AlphaFoldDB" id="A0A0P1I402"/>
<dbReference type="Pfam" id="PF04134">
    <property type="entry name" value="DCC1-like"/>
    <property type="match status" value="1"/>
</dbReference>
<protein>
    <recommendedName>
        <fullName evidence="3">Thiol-disulfide oxidoreductase DCC</fullName>
    </recommendedName>
</protein>
<dbReference type="Proteomes" id="UP000051870">
    <property type="component" value="Unassembled WGS sequence"/>
</dbReference>
<dbReference type="EMBL" id="CYTW01000001">
    <property type="protein sequence ID" value="CUJ88562.1"/>
    <property type="molecule type" value="Genomic_DNA"/>
</dbReference>
<dbReference type="RefSeq" id="WP_082645127.1">
    <property type="nucleotide sequence ID" value="NZ_CYTW01000001.1"/>
</dbReference>
<dbReference type="STRING" id="1715693.PH7735_00941"/>
<evidence type="ECO:0000313" key="1">
    <source>
        <dbReference type="EMBL" id="CUJ88562.1"/>
    </source>
</evidence>
<organism evidence="1 2">
    <name type="scientific">Shimia thalassica</name>
    <dbReference type="NCBI Taxonomy" id="1715693"/>
    <lineage>
        <taxon>Bacteria</taxon>
        <taxon>Pseudomonadati</taxon>
        <taxon>Pseudomonadota</taxon>
        <taxon>Alphaproteobacteria</taxon>
        <taxon>Rhodobacterales</taxon>
        <taxon>Roseobacteraceae</taxon>
    </lineage>
</organism>
<evidence type="ECO:0000313" key="2">
    <source>
        <dbReference type="Proteomes" id="UP000051870"/>
    </source>
</evidence>
<accession>A0A0P1I402</accession>
<sequence>MNAPTCPQETETSATKASPDGVTIYYDGSCPLCTAEIDYYKRADTEQKLYLIDVSSERFEGDEQLSRAEAMARFHIRMSDGRQVSGARAFVEVWRALPSWRWLARLSRIPGVVQIQEMAYRGFLHLRPLVVRSYTRFTRKAQRSNAR</sequence>